<comment type="catalytic activity">
    <reaction evidence="10">
        <text>ITP + H2O = IMP + diphosphate + H(+)</text>
        <dbReference type="Rhea" id="RHEA:29399"/>
        <dbReference type="ChEBI" id="CHEBI:15377"/>
        <dbReference type="ChEBI" id="CHEBI:15378"/>
        <dbReference type="ChEBI" id="CHEBI:33019"/>
        <dbReference type="ChEBI" id="CHEBI:58053"/>
        <dbReference type="ChEBI" id="CHEBI:61402"/>
        <dbReference type="EC" id="3.6.1.66"/>
    </reaction>
</comment>
<dbReference type="EC" id="3.6.1.66" evidence="10"/>
<comment type="function">
    <text evidence="10">Pyrophosphatase that catalyzes the hydrolysis of nucleoside triphosphates to their monophosphate derivatives, with a high preference for the non-canonical purine nucleotides XTP (xanthosine triphosphate), dITP (deoxyinosine triphosphate) and ITP. Seems to function as a house-cleaning enzyme that removes non-canonical purine nucleotides from the nucleotide pool, thus preventing their incorporation into DNA/RNA and avoiding chromosomal lesions.</text>
</comment>
<evidence type="ECO:0000256" key="1">
    <source>
        <dbReference type="ARBA" id="ARBA00008023"/>
    </source>
</evidence>
<feature type="binding site" evidence="10">
    <location>
        <begin position="182"/>
        <end position="183"/>
    </location>
    <ligand>
        <name>substrate</name>
    </ligand>
</feature>
<dbReference type="GO" id="GO:0017111">
    <property type="term" value="F:ribonucleoside triphosphate phosphatase activity"/>
    <property type="evidence" value="ECO:0007669"/>
    <property type="project" value="InterPro"/>
</dbReference>
<dbReference type="AlphaFoldDB" id="W6M4C3"/>
<evidence type="ECO:0000256" key="11">
    <source>
        <dbReference type="RuleBase" id="RU003781"/>
    </source>
</evidence>
<evidence type="ECO:0000256" key="4">
    <source>
        <dbReference type="ARBA" id="ARBA00022741"/>
    </source>
</evidence>
<organism evidence="12 13">
    <name type="scientific">Candidatus Competibacter denitrificans Run_A_D11</name>
    <dbReference type="NCBI Taxonomy" id="1400863"/>
    <lineage>
        <taxon>Bacteria</taxon>
        <taxon>Pseudomonadati</taxon>
        <taxon>Pseudomonadota</taxon>
        <taxon>Gammaproteobacteria</taxon>
        <taxon>Candidatus Competibacteraceae</taxon>
        <taxon>Candidatus Competibacter</taxon>
    </lineage>
</organism>
<sequence>MRHLVLATGNPGKVREFAAVLAGFAFEIVPQSRFGVPEAEETGLTFIENALLKARNAAQHTGLPALADDSGLAVDALGGAPGIYSARYAGPGAGDQANIAKLLKELDGVSAERRTGRFVCALALLHHPADPTPLICQASWEGVILTEPRGTHGFGYDPVFFVPDQNRTSAELDPACKNRLSHRGRALVELVRLLRLDSVPLASQ</sequence>
<dbReference type="InterPro" id="IPR020922">
    <property type="entry name" value="dITP/XTP_pyrophosphatase"/>
</dbReference>
<keyword evidence="5 10" id="KW-0378">Hydrolase</keyword>
<evidence type="ECO:0000313" key="13">
    <source>
        <dbReference type="Proteomes" id="UP000035760"/>
    </source>
</evidence>
<dbReference type="RefSeq" id="WP_048670557.1">
    <property type="nucleotide sequence ID" value="NZ_CBTJ020000020.1"/>
</dbReference>
<dbReference type="Proteomes" id="UP000035760">
    <property type="component" value="Unassembled WGS sequence"/>
</dbReference>
<proteinExistence type="inferred from homology"/>
<dbReference type="OrthoDB" id="9807456at2"/>
<evidence type="ECO:0000256" key="8">
    <source>
        <dbReference type="ARBA" id="ARBA00051875"/>
    </source>
</evidence>
<dbReference type="GO" id="GO:0005829">
    <property type="term" value="C:cytosol"/>
    <property type="evidence" value="ECO:0007669"/>
    <property type="project" value="TreeGrafter"/>
</dbReference>
<protein>
    <recommendedName>
        <fullName evidence="10">dITP/XTP pyrophosphatase</fullName>
        <ecNumber evidence="10">3.6.1.66</ecNumber>
    </recommendedName>
    <alternativeName>
        <fullName evidence="10">Non-canonical purine NTP pyrophosphatase</fullName>
    </alternativeName>
    <alternativeName>
        <fullName evidence="10">Non-standard purine NTP pyrophosphatase</fullName>
    </alternativeName>
    <alternativeName>
        <fullName evidence="10">Nucleoside-triphosphate diphosphatase</fullName>
    </alternativeName>
    <alternativeName>
        <fullName evidence="10">Nucleoside-triphosphate pyrophosphatase</fullName>
        <shortName evidence="10">NTPase</shortName>
    </alternativeName>
</protein>
<comment type="similarity">
    <text evidence="1 10 11">Belongs to the HAM1 NTPase family.</text>
</comment>
<dbReference type="SUPFAM" id="SSF52972">
    <property type="entry name" value="ITPase-like"/>
    <property type="match status" value="1"/>
</dbReference>
<dbReference type="GO" id="GO:0035870">
    <property type="term" value="F:dITP diphosphatase activity"/>
    <property type="evidence" value="ECO:0007669"/>
    <property type="project" value="UniProtKB-UniRule"/>
</dbReference>
<dbReference type="InterPro" id="IPR002637">
    <property type="entry name" value="RdgB/HAM1"/>
</dbReference>
<dbReference type="GO" id="GO:0000166">
    <property type="term" value="F:nucleotide binding"/>
    <property type="evidence" value="ECO:0007669"/>
    <property type="project" value="UniProtKB-KW"/>
</dbReference>
<comment type="subunit">
    <text evidence="2 10">Homodimer.</text>
</comment>
<dbReference type="GO" id="GO:0009117">
    <property type="term" value="P:nucleotide metabolic process"/>
    <property type="evidence" value="ECO:0007669"/>
    <property type="project" value="UniProtKB-KW"/>
</dbReference>
<feature type="binding site" evidence="10">
    <location>
        <position position="40"/>
    </location>
    <ligand>
        <name>Mg(2+)</name>
        <dbReference type="ChEBI" id="CHEBI:18420"/>
    </ligand>
</feature>
<dbReference type="GO" id="GO:0009146">
    <property type="term" value="P:purine nucleoside triphosphate catabolic process"/>
    <property type="evidence" value="ECO:0007669"/>
    <property type="project" value="UniProtKB-UniRule"/>
</dbReference>
<dbReference type="Gene3D" id="3.90.950.10">
    <property type="match status" value="1"/>
</dbReference>
<dbReference type="GO" id="GO:0036220">
    <property type="term" value="F:ITP diphosphatase activity"/>
    <property type="evidence" value="ECO:0007669"/>
    <property type="project" value="UniProtKB-UniRule"/>
</dbReference>
<dbReference type="PANTHER" id="PTHR11067:SF9">
    <property type="entry name" value="INOSINE TRIPHOSPHATE PYROPHOSPHATASE"/>
    <property type="match status" value="1"/>
</dbReference>
<comment type="caution">
    <text evidence="12">The sequence shown here is derived from an EMBL/GenBank/DDBJ whole genome shotgun (WGS) entry which is preliminary data.</text>
</comment>
<evidence type="ECO:0000256" key="6">
    <source>
        <dbReference type="ARBA" id="ARBA00022842"/>
    </source>
</evidence>
<evidence type="ECO:0000256" key="7">
    <source>
        <dbReference type="ARBA" id="ARBA00023080"/>
    </source>
</evidence>
<dbReference type="CDD" id="cd00515">
    <property type="entry name" value="HAM1"/>
    <property type="match status" value="1"/>
</dbReference>
<dbReference type="PANTHER" id="PTHR11067">
    <property type="entry name" value="INOSINE TRIPHOSPHATE PYROPHOSPHATASE/HAM1 PROTEIN"/>
    <property type="match status" value="1"/>
</dbReference>
<evidence type="ECO:0000256" key="9">
    <source>
        <dbReference type="ARBA" id="ARBA00052017"/>
    </source>
</evidence>
<feature type="binding site" evidence="10">
    <location>
        <begin position="154"/>
        <end position="157"/>
    </location>
    <ligand>
        <name>substrate</name>
    </ligand>
</feature>
<dbReference type="GO" id="GO:0046872">
    <property type="term" value="F:metal ion binding"/>
    <property type="evidence" value="ECO:0007669"/>
    <property type="project" value="UniProtKB-KW"/>
</dbReference>
<dbReference type="GO" id="GO:0036222">
    <property type="term" value="F:XTP diphosphatase activity"/>
    <property type="evidence" value="ECO:0007669"/>
    <property type="project" value="UniProtKB-UniRule"/>
</dbReference>
<gene>
    <name evidence="12" type="primary">yggV</name>
    <name evidence="12" type="ORF">BN873_150227</name>
</gene>
<keyword evidence="6 10" id="KW-0460">Magnesium</keyword>
<dbReference type="HAMAP" id="MF_01405">
    <property type="entry name" value="Non_canon_purine_NTPase"/>
    <property type="match status" value="1"/>
</dbReference>
<comment type="cofactor">
    <cofactor evidence="10">
        <name>Mg(2+)</name>
        <dbReference type="ChEBI" id="CHEBI:18420"/>
    </cofactor>
    <text evidence="10">Binds 1 Mg(2+) ion per subunit.</text>
</comment>
<dbReference type="STRING" id="1400863.BN873_150227"/>
<evidence type="ECO:0000256" key="5">
    <source>
        <dbReference type="ARBA" id="ARBA00022801"/>
    </source>
</evidence>
<keyword evidence="7 10" id="KW-0546">Nucleotide metabolism</keyword>
<reference evidence="12" key="2">
    <citation type="submission" date="2014-03" db="EMBL/GenBank/DDBJ databases">
        <title>Candidatus Competibacter-lineage genomes retrieved from metagenomes reveal functional metabolic diversity.</title>
        <authorList>
            <person name="McIlroy S.J."/>
            <person name="Albertsen M."/>
            <person name="Andresen E.K."/>
            <person name="Saunders A.M."/>
            <person name="Kristiansen R."/>
            <person name="Stokholm-Bjerregaard M."/>
            <person name="Nielsen K.L."/>
            <person name="Nielsen P.H."/>
        </authorList>
    </citation>
    <scope>NUCLEOTIDE SEQUENCE</scope>
    <source>
        <strain evidence="12">Run_A_D11</strain>
    </source>
</reference>
<dbReference type="NCBIfam" id="TIGR00042">
    <property type="entry name" value="RdgB/HAM1 family non-canonical purine NTP pyrophosphatase"/>
    <property type="match status" value="1"/>
</dbReference>
<reference evidence="12" key="1">
    <citation type="submission" date="2013-07" db="EMBL/GenBank/DDBJ databases">
        <authorList>
            <person name="McIlroy S."/>
        </authorList>
    </citation>
    <scope>NUCLEOTIDE SEQUENCE [LARGE SCALE GENOMIC DNA]</scope>
    <source>
        <strain evidence="12">Run_A_D11</strain>
    </source>
</reference>
<evidence type="ECO:0000256" key="10">
    <source>
        <dbReference type="HAMAP-Rule" id="MF_01405"/>
    </source>
</evidence>
<evidence type="ECO:0000256" key="2">
    <source>
        <dbReference type="ARBA" id="ARBA00011738"/>
    </source>
</evidence>
<comment type="catalytic activity">
    <reaction evidence="8 10">
        <text>dITP + H2O = dIMP + diphosphate + H(+)</text>
        <dbReference type="Rhea" id="RHEA:28342"/>
        <dbReference type="ChEBI" id="CHEBI:15377"/>
        <dbReference type="ChEBI" id="CHEBI:15378"/>
        <dbReference type="ChEBI" id="CHEBI:33019"/>
        <dbReference type="ChEBI" id="CHEBI:61194"/>
        <dbReference type="ChEBI" id="CHEBI:61382"/>
        <dbReference type="EC" id="3.6.1.66"/>
    </reaction>
</comment>
<feature type="binding site" evidence="10">
    <location>
        <position position="70"/>
    </location>
    <ligand>
        <name>substrate</name>
    </ligand>
</feature>
<dbReference type="EMBL" id="CBTJ020000020">
    <property type="protein sequence ID" value="CDI01439.1"/>
    <property type="molecule type" value="Genomic_DNA"/>
</dbReference>
<evidence type="ECO:0000256" key="3">
    <source>
        <dbReference type="ARBA" id="ARBA00022723"/>
    </source>
</evidence>
<keyword evidence="3 10" id="KW-0479">Metal-binding</keyword>
<dbReference type="InterPro" id="IPR029001">
    <property type="entry name" value="ITPase-like_fam"/>
</dbReference>
<feature type="binding site" evidence="10">
    <location>
        <begin position="8"/>
        <end position="13"/>
    </location>
    <ligand>
        <name>substrate</name>
    </ligand>
</feature>
<dbReference type="Pfam" id="PF01725">
    <property type="entry name" value="Ham1p_like"/>
    <property type="match status" value="1"/>
</dbReference>
<evidence type="ECO:0000313" key="12">
    <source>
        <dbReference type="EMBL" id="CDI01439.1"/>
    </source>
</evidence>
<dbReference type="FunFam" id="3.90.950.10:FF:000001">
    <property type="entry name" value="dITP/XTP pyrophosphatase"/>
    <property type="match status" value="1"/>
</dbReference>
<keyword evidence="13" id="KW-1185">Reference proteome</keyword>
<name>W6M4C3_9GAMM</name>
<feature type="binding site" evidence="10">
    <location>
        <position position="177"/>
    </location>
    <ligand>
        <name>substrate</name>
    </ligand>
</feature>
<feature type="binding site" evidence="10">
    <location>
        <position position="69"/>
    </location>
    <ligand>
        <name>Mg(2+)</name>
        <dbReference type="ChEBI" id="CHEBI:18420"/>
    </ligand>
</feature>
<accession>W6M4C3</accession>
<keyword evidence="4 10" id="KW-0547">Nucleotide-binding</keyword>
<comment type="catalytic activity">
    <reaction evidence="9 10">
        <text>XTP + H2O = XMP + diphosphate + H(+)</text>
        <dbReference type="Rhea" id="RHEA:28610"/>
        <dbReference type="ChEBI" id="CHEBI:15377"/>
        <dbReference type="ChEBI" id="CHEBI:15378"/>
        <dbReference type="ChEBI" id="CHEBI:33019"/>
        <dbReference type="ChEBI" id="CHEBI:57464"/>
        <dbReference type="ChEBI" id="CHEBI:61314"/>
        <dbReference type="EC" id="3.6.1.66"/>
    </reaction>
</comment>
<feature type="active site" description="Proton acceptor" evidence="10">
    <location>
        <position position="69"/>
    </location>
</feature>